<comment type="caution">
    <text evidence="2">The sequence shown here is derived from an EMBL/GenBank/DDBJ whole genome shotgun (WGS) entry which is preliminary data.</text>
</comment>
<gene>
    <name evidence="2" type="ORF">E5S67_00043</name>
</gene>
<evidence type="ECO:0000313" key="3">
    <source>
        <dbReference type="Proteomes" id="UP000702425"/>
    </source>
</evidence>
<evidence type="ECO:0000313" key="2">
    <source>
        <dbReference type="EMBL" id="NQE32331.1"/>
    </source>
</evidence>
<dbReference type="EMBL" id="SRRZ01000001">
    <property type="protein sequence ID" value="NQE32331.1"/>
    <property type="molecule type" value="Genomic_DNA"/>
</dbReference>
<proteinExistence type="predicted"/>
<evidence type="ECO:0000256" key="1">
    <source>
        <dbReference type="SAM" id="Phobius"/>
    </source>
</evidence>
<keyword evidence="3" id="KW-1185">Reference proteome</keyword>
<dbReference type="RefSeq" id="WP_172184325.1">
    <property type="nucleotide sequence ID" value="NZ_CAWPPK010000001.1"/>
</dbReference>
<keyword evidence="1" id="KW-0472">Membrane</keyword>
<keyword evidence="1" id="KW-1133">Transmembrane helix</keyword>
<reference evidence="2 3" key="1">
    <citation type="journal article" date="2020" name="Sci. Rep.">
        <title>A novel cyanobacterial geosmin producer, revising GeoA distribution and dispersion patterns in Bacteria.</title>
        <authorList>
            <person name="Churro C."/>
            <person name="Semedo-Aguiar A.P."/>
            <person name="Silva A.D."/>
            <person name="Pereira-Leal J.B."/>
            <person name="Leite R.B."/>
        </authorList>
    </citation>
    <scope>NUCLEOTIDE SEQUENCE [LARGE SCALE GENOMIC DNA]</scope>
    <source>
        <strain evidence="2 3">IPMA8</strain>
    </source>
</reference>
<name>A0ABX2CQ73_9CYAN</name>
<protein>
    <submittedName>
        <fullName evidence="2">Uncharacterized protein</fullName>
    </submittedName>
</protein>
<dbReference type="Proteomes" id="UP000702425">
    <property type="component" value="Unassembled WGS sequence"/>
</dbReference>
<feature type="transmembrane region" description="Helical" evidence="1">
    <location>
        <begin position="47"/>
        <end position="66"/>
    </location>
</feature>
<accession>A0ABX2CQ73</accession>
<feature type="transmembrane region" description="Helical" evidence="1">
    <location>
        <begin position="6"/>
        <end position="26"/>
    </location>
</feature>
<keyword evidence="1" id="KW-0812">Transmembrane</keyword>
<sequence length="106" mass="12152">MVELNWHDYVVMVSFVASIAGLVLLGDNRNSQPTDDRTLSEEILIKMSFTYWIVYCISFFGLKLHLPEDSWLLLSLKLTTVLSYLLTASSILSLPLQRMAVRRVED</sequence>
<feature type="transmembrane region" description="Helical" evidence="1">
    <location>
        <begin position="72"/>
        <end position="94"/>
    </location>
</feature>
<organism evidence="2 3">
    <name type="scientific">Microcoleus asticus IPMA8</name>
    <dbReference type="NCBI Taxonomy" id="2563858"/>
    <lineage>
        <taxon>Bacteria</taxon>
        <taxon>Bacillati</taxon>
        <taxon>Cyanobacteriota</taxon>
        <taxon>Cyanophyceae</taxon>
        <taxon>Oscillatoriophycideae</taxon>
        <taxon>Oscillatoriales</taxon>
        <taxon>Microcoleaceae</taxon>
        <taxon>Microcoleus</taxon>
        <taxon>Microcoleus asticus</taxon>
    </lineage>
</organism>